<proteinExistence type="predicted"/>
<dbReference type="Proteomes" id="UP000615455">
    <property type="component" value="Unassembled WGS sequence"/>
</dbReference>
<keyword evidence="3" id="KW-1185">Reference proteome</keyword>
<organism evidence="2 3">
    <name type="scientific">Paenibacillus marchantiophytorum</name>
    <dbReference type="NCBI Taxonomy" id="1619310"/>
    <lineage>
        <taxon>Bacteria</taxon>
        <taxon>Bacillati</taxon>
        <taxon>Bacillota</taxon>
        <taxon>Bacilli</taxon>
        <taxon>Bacillales</taxon>
        <taxon>Paenibacillaceae</taxon>
        <taxon>Paenibacillus</taxon>
    </lineage>
</organism>
<reference evidence="3" key="1">
    <citation type="journal article" date="2019" name="Int. J. Syst. Evol. Microbiol.">
        <title>The Global Catalogue of Microorganisms (GCM) 10K type strain sequencing project: providing services to taxonomists for standard genome sequencing and annotation.</title>
        <authorList>
            <consortium name="The Broad Institute Genomics Platform"/>
            <consortium name="The Broad Institute Genome Sequencing Center for Infectious Disease"/>
            <person name="Wu L."/>
            <person name="Ma J."/>
        </authorList>
    </citation>
    <scope>NUCLEOTIDE SEQUENCE [LARGE SCALE GENOMIC DNA]</scope>
    <source>
        <strain evidence="3">CGMCC 1.15043</strain>
    </source>
</reference>
<dbReference type="Gene3D" id="2.60.40.10">
    <property type="entry name" value="Immunoglobulins"/>
    <property type="match status" value="3"/>
</dbReference>
<feature type="domain" description="PKD" evidence="1">
    <location>
        <begin position="525"/>
        <end position="599"/>
    </location>
</feature>
<dbReference type="EMBL" id="BMHE01000004">
    <property type="protein sequence ID" value="GGI45366.1"/>
    <property type="molecule type" value="Genomic_DNA"/>
</dbReference>
<evidence type="ECO:0000313" key="3">
    <source>
        <dbReference type="Proteomes" id="UP000615455"/>
    </source>
</evidence>
<gene>
    <name evidence="2" type="ORF">GCM10008018_11720</name>
</gene>
<dbReference type="RefSeq" id="WP_189008967.1">
    <property type="nucleotide sequence ID" value="NZ_BMHE01000004.1"/>
</dbReference>
<sequence>MDKVGIYRMTLWGTDDPAPSGYAFPNSTFEAYQSESDPYARNVLIHRRPISVLQVSQDPYYNVTYDDQSYDPDRWLSEGICSTESTGINYCANRGILDRKYEYILPDGTSVEGKISRVKEMGMYTFRVAVKDEYGAWSDWAEAFIWLNAPPINHVPFVQLTSPSGVDYDHPSGSATTNPLFSWKAVDYDADSMIKAYEIDVQYYWYDYYSNPQYRWISYNNPNVVRSANAISDGTVVPMSAPYYMTLNSNQVYKVRVRVQDELGLWSGWDEKYMSSGFPPNAWLTYPNGTRTNPTAITGTSLIPSWNQSDADANTEFKSWQYRVLDENGMQLKYTSAGGYYDVSRSGSYESGCSVDSDSGSRYGCSYYTRLTSWIAENPFPIGLLPNDGKPLQKQVRVYDGKYWSDWSNSGWFMTNRPPTASLAVPSGSQTTPTIFSELRPTFKWNQSDSDPATTYMYFQLQITNEANNLMVVDSGQFYQGTMSNSGSWVVNQDLPTGGKLRVRVRVFDGIAWSDYSDQTWFYINRAPAADFDWSPKPVWEGDRVRIDNLSTDPDGDKLSALWTVEHPDGTVKQFSTKDVTDLFLNPGTYKISLTVADNFLSSTVIKWMTVLPLTIQSSVNYTANWLIWHEKSGHQTSVPPKEFYSGEIFIVSSISSPAPVEEVTAWIDSTGIDGQPLYVSERLMALAGDAVLFQGELFDPKFQSFSEGLPEGLQTIHFRIQYKNGIVKSEDIPIQIIGNVNKSVGVHRVQ</sequence>
<dbReference type="InterPro" id="IPR013783">
    <property type="entry name" value="Ig-like_fold"/>
</dbReference>
<dbReference type="InterPro" id="IPR035986">
    <property type="entry name" value="PKD_dom_sf"/>
</dbReference>
<evidence type="ECO:0000259" key="1">
    <source>
        <dbReference type="Pfam" id="PF18911"/>
    </source>
</evidence>
<dbReference type="Pfam" id="PF25788">
    <property type="entry name" value="Ig_Rha78A_N"/>
    <property type="match status" value="1"/>
</dbReference>
<protein>
    <recommendedName>
        <fullName evidence="1">PKD domain-containing protein</fullName>
    </recommendedName>
</protein>
<dbReference type="SUPFAM" id="SSF49299">
    <property type="entry name" value="PKD domain"/>
    <property type="match status" value="1"/>
</dbReference>
<dbReference type="InterPro" id="IPR000601">
    <property type="entry name" value="PKD_dom"/>
</dbReference>
<accession>A0ABQ2BUK5</accession>
<dbReference type="Pfam" id="PF18911">
    <property type="entry name" value="PKD_4"/>
    <property type="match status" value="1"/>
</dbReference>
<comment type="caution">
    <text evidence="2">The sequence shown here is derived from an EMBL/GenBank/DDBJ whole genome shotgun (WGS) entry which is preliminary data.</text>
</comment>
<name>A0ABQ2BUK5_9BACL</name>
<evidence type="ECO:0000313" key="2">
    <source>
        <dbReference type="EMBL" id="GGI45366.1"/>
    </source>
</evidence>